<keyword evidence="1" id="KW-0812">Transmembrane</keyword>
<dbReference type="EMBL" id="JAUCMV010000003">
    <property type="protein sequence ID" value="KAK0408264.1"/>
    <property type="molecule type" value="Genomic_DNA"/>
</dbReference>
<name>A0AA39HP40_9BILA</name>
<gene>
    <name evidence="2" type="ORF">QR680_003862</name>
</gene>
<dbReference type="AlphaFoldDB" id="A0AA39HP40"/>
<accession>A0AA39HP40</accession>
<feature type="transmembrane region" description="Helical" evidence="1">
    <location>
        <begin position="12"/>
        <end position="34"/>
    </location>
</feature>
<comment type="caution">
    <text evidence="2">The sequence shown here is derived from an EMBL/GenBank/DDBJ whole genome shotgun (WGS) entry which is preliminary data.</text>
</comment>
<reference evidence="2" key="1">
    <citation type="submission" date="2023-06" db="EMBL/GenBank/DDBJ databases">
        <title>Genomic analysis of the entomopathogenic nematode Steinernema hermaphroditum.</title>
        <authorList>
            <person name="Schwarz E.M."/>
            <person name="Heppert J.K."/>
            <person name="Baniya A."/>
            <person name="Schwartz H.T."/>
            <person name="Tan C.-H."/>
            <person name="Antoshechkin I."/>
            <person name="Sternberg P.W."/>
            <person name="Goodrich-Blair H."/>
            <person name="Dillman A.R."/>
        </authorList>
    </citation>
    <scope>NUCLEOTIDE SEQUENCE</scope>
    <source>
        <strain evidence="2">PS9179</strain>
        <tissue evidence="2">Whole animal</tissue>
    </source>
</reference>
<organism evidence="2 3">
    <name type="scientific">Steinernema hermaphroditum</name>
    <dbReference type="NCBI Taxonomy" id="289476"/>
    <lineage>
        <taxon>Eukaryota</taxon>
        <taxon>Metazoa</taxon>
        <taxon>Ecdysozoa</taxon>
        <taxon>Nematoda</taxon>
        <taxon>Chromadorea</taxon>
        <taxon>Rhabditida</taxon>
        <taxon>Tylenchina</taxon>
        <taxon>Panagrolaimomorpha</taxon>
        <taxon>Strongyloidoidea</taxon>
        <taxon>Steinernematidae</taxon>
        <taxon>Steinernema</taxon>
    </lineage>
</organism>
<evidence type="ECO:0000256" key="1">
    <source>
        <dbReference type="SAM" id="Phobius"/>
    </source>
</evidence>
<keyword evidence="1" id="KW-1133">Transmembrane helix</keyword>
<sequence>MACAANCIIMESIVLFIPFGFLLFLLSICLFVHLRSCFAKKSELTDLVDVGYKRLSNGQTVFVLPEIAEYDIANPYRY</sequence>
<keyword evidence="3" id="KW-1185">Reference proteome</keyword>
<dbReference type="Proteomes" id="UP001175271">
    <property type="component" value="Unassembled WGS sequence"/>
</dbReference>
<keyword evidence="1" id="KW-0472">Membrane</keyword>
<evidence type="ECO:0000313" key="3">
    <source>
        <dbReference type="Proteomes" id="UP001175271"/>
    </source>
</evidence>
<protein>
    <submittedName>
        <fullName evidence="2">Uncharacterized protein</fullName>
    </submittedName>
</protein>
<evidence type="ECO:0000313" key="2">
    <source>
        <dbReference type="EMBL" id="KAK0408264.1"/>
    </source>
</evidence>
<proteinExistence type="predicted"/>